<dbReference type="InterPro" id="IPR053161">
    <property type="entry name" value="Ulvan_degrading_GH"/>
</dbReference>
<dbReference type="PANTHER" id="PTHR36848">
    <property type="entry name" value="DNA-BINDING PROTEIN (PUTATIVE SECRETED PROTEIN)-RELATED"/>
    <property type="match status" value="1"/>
</dbReference>
<dbReference type="HOGENOM" id="CLU_1744401_0_0_10"/>
<reference evidence="1 2" key="2">
    <citation type="submission" date="2008-10" db="EMBL/GenBank/DDBJ databases">
        <authorList>
            <person name="Fulton L."/>
            <person name="Clifton S."/>
            <person name="Fulton B."/>
            <person name="Xu J."/>
            <person name="Minx P."/>
            <person name="Pepin K.H."/>
            <person name="Johnson M."/>
            <person name="Bhonagiri V."/>
            <person name="Nash W.E."/>
            <person name="Mardis E.R."/>
            <person name="Wilson R.K."/>
        </authorList>
    </citation>
    <scope>NUCLEOTIDE SEQUENCE [LARGE SCALE GENOMIC DNA]</scope>
    <source>
        <strain evidence="1 2">DSM 18315</strain>
    </source>
</reference>
<dbReference type="EMBL" id="ABYH01000058">
    <property type="protein sequence ID" value="EEC97738.1"/>
    <property type="molecule type" value="Genomic_DNA"/>
</dbReference>
<evidence type="ECO:0000313" key="1">
    <source>
        <dbReference type="EMBL" id="EEC97738.1"/>
    </source>
</evidence>
<comment type="caution">
    <text evidence="1">The sequence shown here is derived from an EMBL/GenBank/DDBJ whole genome shotgun (WGS) entry which is preliminary data.</text>
</comment>
<dbReference type="PANTHER" id="PTHR36848:SF2">
    <property type="entry name" value="SECRETED PROTEIN"/>
    <property type="match status" value="1"/>
</dbReference>
<reference evidence="1 2" key="1">
    <citation type="submission" date="2008-10" db="EMBL/GenBank/DDBJ databases">
        <title>Draft genome sequence of Parabacteroides johnsonii (DSM 18315).</title>
        <authorList>
            <person name="Sudarsanam P."/>
            <person name="Ley R."/>
            <person name="Guruge J."/>
            <person name="Turnbaugh P.J."/>
            <person name="Mahowald M."/>
            <person name="Liep D."/>
            <person name="Gordon J."/>
        </authorList>
    </citation>
    <scope>NUCLEOTIDE SEQUENCE [LARGE SCALE GENOMIC DNA]</scope>
    <source>
        <strain evidence="1 2">DSM 18315</strain>
    </source>
</reference>
<gene>
    <name evidence="1" type="ORF">PRABACTJOHN_00876</name>
</gene>
<name>B7B779_9BACT</name>
<organism evidence="1 2">
    <name type="scientific">Parabacteroides johnsonii DSM 18315</name>
    <dbReference type="NCBI Taxonomy" id="537006"/>
    <lineage>
        <taxon>Bacteria</taxon>
        <taxon>Pseudomonadati</taxon>
        <taxon>Bacteroidota</taxon>
        <taxon>Bacteroidia</taxon>
        <taxon>Bacteroidales</taxon>
        <taxon>Tannerellaceae</taxon>
        <taxon>Parabacteroides</taxon>
    </lineage>
</organism>
<dbReference type="Pfam" id="PF17132">
    <property type="entry name" value="Glyco_hydro_106"/>
    <property type="match status" value="1"/>
</dbReference>
<dbReference type="AlphaFoldDB" id="B7B779"/>
<evidence type="ECO:0000313" key="2">
    <source>
        <dbReference type="Proteomes" id="UP000005510"/>
    </source>
</evidence>
<sequence length="151" mass="17114">MQRRSFIKQSVLWTAGCAVGSRMPLWGSVSVTDEMKGTVLRSGELYKLFRDPQSIYRPFVRWWWNGDKVEADELKRELHILKDAGIGGVEINPVKFPGNDTDDLGKKSLPWLSDEWIDMLRVAFDEAKSLDMTCDLIVGSGWPFGAEFLTG</sequence>
<accession>B7B779</accession>
<dbReference type="STRING" id="537006.PRABACTJOHN_00876"/>
<dbReference type="Proteomes" id="UP000005510">
    <property type="component" value="Unassembled WGS sequence"/>
</dbReference>
<proteinExistence type="predicted"/>
<protein>
    <submittedName>
        <fullName evidence="1">Tat pathway signal sequence domain protein</fullName>
    </submittedName>
</protein>
<feature type="non-terminal residue" evidence="1">
    <location>
        <position position="151"/>
    </location>
</feature>